<dbReference type="PANTHER" id="PTHR47429">
    <property type="entry name" value="PROTEIN TWIN LOV 1"/>
    <property type="match status" value="1"/>
</dbReference>
<sequence>MPDIEIAPPLINFFENSSIALALAEVKEDHHLLMVNDRFSELTGYGAEEVVGKNCRLLQATSDGRQANNLEAKTKLRQFLTGQGTTVRTPIVNFRKDGRPFVNLLFMSRLTTSGGATRYIFASQFDISRSSPHLLDQYDQDLGGALSRIRPLLEGHNVMLEGTLSTIANSTNAIAQAKVTLAELDRNPSH</sequence>
<evidence type="ECO:0000313" key="5">
    <source>
        <dbReference type="EMBL" id="MBB6164682.1"/>
    </source>
</evidence>
<evidence type="ECO:0000256" key="3">
    <source>
        <dbReference type="ARBA" id="ARBA00022991"/>
    </source>
</evidence>
<dbReference type="InterPro" id="IPR035965">
    <property type="entry name" value="PAS-like_dom_sf"/>
</dbReference>
<comment type="caution">
    <text evidence="5">The sequence shown here is derived from an EMBL/GenBank/DDBJ whole genome shotgun (WGS) entry which is preliminary data.</text>
</comment>
<keyword evidence="2" id="KW-0288">FMN</keyword>
<dbReference type="Proteomes" id="UP000547879">
    <property type="component" value="Unassembled WGS sequence"/>
</dbReference>
<proteinExistence type="predicted"/>
<keyword evidence="6" id="KW-1185">Reference proteome</keyword>
<name>A0A7X0D1Q3_9HYPH</name>
<dbReference type="PROSITE" id="PS50112">
    <property type="entry name" value="PAS"/>
    <property type="match status" value="1"/>
</dbReference>
<protein>
    <submittedName>
        <fullName evidence="5">PAS domain S-box-containing protein</fullName>
    </submittedName>
</protein>
<dbReference type="CDD" id="cd00130">
    <property type="entry name" value="PAS"/>
    <property type="match status" value="1"/>
</dbReference>
<dbReference type="EMBL" id="JACHEG010000006">
    <property type="protein sequence ID" value="MBB6164682.1"/>
    <property type="molecule type" value="Genomic_DNA"/>
</dbReference>
<evidence type="ECO:0000256" key="1">
    <source>
        <dbReference type="ARBA" id="ARBA00022630"/>
    </source>
</evidence>
<keyword evidence="3" id="KW-0157">Chromophore</keyword>
<dbReference type="PANTHER" id="PTHR47429:SF2">
    <property type="entry name" value="PROTEIN TWIN LOV 1"/>
    <property type="match status" value="1"/>
</dbReference>
<evidence type="ECO:0000259" key="4">
    <source>
        <dbReference type="PROSITE" id="PS50112"/>
    </source>
</evidence>
<keyword evidence="1" id="KW-0285">Flavoprotein</keyword>
<reference evidence="5 6" key="1">
    <citation type="submission" date="2020-08" db="EMBL/GenBank/DDBJ databases">
        <title>Genomic Encyclopedia of Type Strains, Phase IV (KMG-IV): sequencing the most valuable type-strain genomes for metagenomic binning, comparative biology and taxonomic classification.</title>
        <authorList>
            <person name="Goeker M."/>
        </authorList>
    </citation>
    <scope>NUCLEOTIDE SEQUENCE [LARGE SCALE GENOMIC DNA]</scope>
    <source>
        <strain evidence="5 6">DSM 100734</strain>
    </source>
</reference>
<dbReference type="Pfam" id="PF13426">
    <property type="entry name" value="PAS_9"/>
    <property type="match status" value="1"/>
</dbReference>
<dbReference type="InterPro" id="IPR000014">
    <property type="entry name" value="PAS"/>
</dbReference>
<dbReference type="Gene3D" id="3.30.450.20">
    <property type="entry name" value="PAS domain"/>
    <property type="match status" value="1"/>
</dbReference>
<evidence type="ECO:0000256" key="2">
    <source>
        <dbReference type="ARBA" id="ARBA00022643"/>
    </source>
</evidence>
<dbReference type="SUPFAM" id="SSF55785">
    <property type="entry name" value="PYP-like sensor domain (PAS domain)"/>
    <property type="match status" value="1"/>
</dbReference>
<dbReference type="NCBIfam" id="TIGR00229">
    <property type="entry name" value="sensory_box"/>
    <property type="match status" value="1"/>
</dbReference>
<dbReference type="AlphaFoldDB" id="A0A7X0D1Q3"/>
<accession>A0A7X0D1Q3</accession>
<evidence type="ECO:0000313" key="6">
    <source>
        <dbReference type="Proteomes" id="UP000547879"/>
    </source>
</evidence>
<feature type="domain" description="PAS" evidence="4">
    <location>
        <begin position="32"/>
        <end position="83"/>
    </location>
</feature>
<gene>
    <name evidence="5" type="ORF">HNQ72_004527</name>
</gene>
<organism evidence="5 6">
    <name type="scientific">Rhizobium wenxiniae</name>
    <dbReference type="NCBI Taxonomy" id="1737357"/>
    <lineage>
        <taxon>Bacteria</taxon>
        <taxon>Pseudomonadati</taxon>
        <taxon>Pseudomonadota</taxon>
        <taxon>Alphaproteobacteria</taxon>
        <taxon>Hyphomicrobiales</taxon>
        <taxon>Rhizobiaceae</taxon>
        <taxon>Rhizobium/Agrobacterium group</taxon>
        <taxon>Rhizobium</taxon>
    </lineage>
</organism>
<dbReference type="RefSeq" id="WP_244654472.1">
    <property type="nucleotide sequence ID" value="NZ_BMHW01000005.1"/>
</dbReference>